<dbReference type="InterPro" id="IPR002110">
    <property type="entry name" value="Ankyrin_rpt"/>
</dbReference>
<keyword evidence="1" id="KW-0040">ANK repeat</keyword>
<protein>
    <submittedName>
        <fullName evidence="2">Uncharacterized protein</fullName>
    </submittedName>
</protein>
<evidence type="ECO:0000313" key="3">
    <source>
        <dbReference type="Proteomes" id="UP001347796"/>
    </source>
</evidence>
<accession>A0AAN8Q6K8</accession>
<reference evidence="2 3" key="1">
    <citation type="submission" date="2024-01" db="EMBL/GenBank/DDBJ databases">
        <title>The genome of the rayed Mediterranean limpet Patella caerulea (Linnaeus, 1758).</title>
        <authorList>
            <person name="Anh-Thu Weber A."/>
            <person name="Halstead-Nussloch G."/>
        </authorList>
    </citation>
    <scope>NUCLEOTIDE SEQUENCE [LARGE SCALE GENOMIC DNA]</scope>
    <source>
        <strain evidence="2">AATW-2023a</strain>
        <tissue evidence="2">Whole specimen</tissue>
    </source>
</reference>
<dbReference type="PROSITE" id="PS50297">
    <property type="entry name" value="ANK_REP_REGION"/>
    <property type="match status" value="1"/>
</dbReference>
<dbReference type="EMBL" id="JAZGQO010000002">
    <property type="protein sequence ID" value="KAK6189677.1"/>
    <property type="molecule type" value="Genomic_DNA"/>
</dbReference>
<dbReference type="SMART" id="SM00248">
    <property type="entry name" value="ANK"/>
    <property type="match status" value="2"/>
</dbReference>
<evidence type="ECO:0000313" key="2">
    <source>
        <dbReference type="EMBL" id="KAK6189677.1"/>
    </source>
</evidence>
<dbReference type="AlphaFoldDB" id="A0AAN8Q6K8"/>
<gene>
    <name evidence="2" type="ORF">SNE40_001680</name>
</gene>
<dbReference type="InterPro" id="IPR036770">
    <property type="entry name" value="Ankyrin_rpt-contain_sf"/>
</dbReference>
<dbReference type="Pfam" id="PF12796">
    <property type="entry name" value="Ank_2"/>
    <property type="match status" value="1"/>
</dbReference>
<dbReference type="Proteomes" id="UP001347796">
    <property type="component" value="Unassembled WGS sequence"/>
</dbReference>
<keyword evidence="3" id="KW-1185">Reference proteome</keyword>
<feature type="repeat" description="ANK" evidence="1">
    <location>
        <begin position="26"/>
        <end position="58"/>
    </location>
</feature>
<dbReference type="Gene3D" id="1.25.40.20">
    <property type="entry name" value="Ankyrin repeat-containing domain"/>
    <property type="match status" value="1"/>
</dbReference>
<proteinExistence type="predicted"/>
<organism evidence="2 3">
    <name type="scientific">Patella caerulea</name>
    <name type="common">Rayed Mediterranean limpet</name>
    <dbReference type="NCBI Taxonomy" id="87958"/>
    <lineage>
        <taxon>Eukaryota</taxon>
        <taxon>Metazoa</taxon>
        <taxon>Spiralia</taxon>
        <taxon>Lophotrochozoa</taxon>
        <taxon>Mollusca</taxon>
        <taxon>Gastropoda</taxon>
        <taxon>Patellogastropoda</taxon>
        <taxon>Patelloidea</taxon>
        <taxon>Patellidae</taxon>
        <taxon>Patella</taxon>
    </lineage>
</organism>
<name>A0AAN8Q6K8_PATCE</name>
<dbReference type="SUPFAM" id="SSF48403">
    <property type="entry name" value="Ankyrin repeat"/>
    <property type="match status" value="1"/>
</dbReference>
<sequence>MMSSTMNNTMDERDLFQTNKQISPNIEKTPLMLAAMENDLTRVKYLLDRGVDVNVVDKDGLSALHHIRLFHGHHWLTCFQLITTSNGVYCLDRPGANGQTFLQIALKNWDKQQCDDFFRFLMSENCRLSGLEIRCPVERYSDLDEFDSDKRQRMRKILYESGAGITDILIILNFEREHLYEDTKEYENEFLKYCYGVSLRSKCRRIIRQSLGLGIKQKVLKLGLPLVLQHYILLNVTGTSH</sequence>
<evidence type="ECO:0000256" key="1">
    <source>
        <dbReference type="PROSITE-ProRule" id="PRU00023"/>
    </source>
</evidence>
<dbReference type="PROSITE" id="PS50088">
    <property type="entry name" value="ANK_REPEAT"/>
    <property type="match status" value="1"/>
</dbReference>
<comment type="caution">
    <text evidence="2">The sequence shown here is derived from an EMBL/GenBank/DDBJ whole genome shotgun (WGS) entry which is preliminary data.</text>
</comment>